<proteinExistence type="predicted"/>
<dbReference type="EMBL" id="JAOYFB010000036">
    <property type="protein sequence ID" value="KAK4018867.1"/>
    <property type="molecule type" value="Genomic_DNA"/>
</dbReference>
<sequence>MSFTKKEQLGNNEKPKDNYPRLCWQTTTPVLRNWLKDGAEYLDLAFRFFQLGLRETVSKGRDRHPYIPIELITDSPYQELSIYIISAEAVYFSNKEILSKTYLRNVMK</sequence>
<dbReference type="Proteomes" id="UP001234178">
    <property type="component" value="Unassembled WGS sequence"/>
</dbReference>
<evidence type="ECO:0000313" key="3">
    <source>
        <dbReference type="Proteomes" id="UP001234178"/>
    </source>
</evidence>
<protein>
    <submittedName>
        <fullName evidence="2">Uncharacterized protein</fullName>
    </submittedName>
</protein>
<feature type="compositionally biased region" description="Basic and acidic residues" evidence="1">
    <location>
        <begin position="1"/>
        <end position="19"/>
    </location>
</feature>
<name>A0ABR0A141_9CRUS</name>
<comment type="caution">
    <text evidence="2">The sequence shown here is derived from an EMBL/GenBank/DDBJ whole genome shotgun (WGS) entry which is preliminary data.</text>
</comment>
<keyword evidence="3" id="KW-1185">Reference proteome</keyword>
<reference evidence="2 3" key="1">
    <citation type="journal article" date="2023" name="Nucleic Acids Res.">
        <title>The hologenome of Daphnia magna reveals possible DNA methylation and microbiome-mediated evolution of the host genome.</title>
        <authorList>
            <person name="Chaturvedi A."/>
            <person name="Li X."/>
            <person name="Dhandapani V."/>
            <person name="Marshall H."/>
            <person name="Kissane S."/>
            <person name="Cuenca-Cambronero M."/>
            <person name="Asole G."/>
            <person name="Calvet F."/>
            <person name="Ruiz-Romero M."/>
            <person name="Marangio P."/>
            <person name="Guigo R."/>
            <person name="Rago D."/>
            <person name="Mirbahai L."/>
            <person name="Eastwood N."/>
            <person name="Colbourne J.K."/>
            <person name="Zhou J."/>
            <person name="Mallon E."/>
            <person name="Orsini L."/>
        </authorList>
    </citation>
    <scope>NUCLEOTIDE SEQUENCE [LARGE SCALE GENOMIC DNA]</scope>
    <source>
        <strain evidence="2">LRV0_1</strain>
    </source>
</reference>
<evidence type="ECO:0000256" key="1">
    <source>
        <dbReference type="SAM" id="MobiDB-lite"/>
    </source>
</evidence>
<feature type="region of interest" description="Disordered" evidence="1">
    <location>
        <begin position="1"/>
        <end position="20"/>
    </location>
</feature>
<gene>
    <name evidence="2" type="ORF">OUZ56_000907</name>
</gene>
<evidence type="ECO:0000313" key="2">
    <source>
        <dbReference type="EMBL" id="KAK4018867.1"/>
    </source>
</evidence>
<accession>A0ABR0A141</accession>
<organism evidence="2 3">
    <name type="scientific">Daphnia magna</name>
    <dbReference type="NCBI Taxonomy" id="35525"/>
    <lineage>
        <taxon>Eukaryota</taxon>
        <taxon>Metazoa</taxon>
        <taxon>Ecdysozoa</taxon>
        <taxon>Arthropoda</taxon>
        <taxon>Crustacea</taxon>
        <taxon>Branchiopoda</taxon>
        <taxon>Diplostraca</taxon>
        <taxon>Cladocera</taxon>
        <taxon>Anomopoda</taxon>
        <taxon>Daphniidae</taxon>
        <taxon>Daphnia</taxon>
    </lineage>
</organism>